<comment type="caution">
    <text evidence="1">The sequence shown here is derived from an EMBL/GenBank/DDBJ whole genome shotgun (WGS) entry which is preliminary data.</text>
</comment>
<sequence length="143" mass="16177">MNIMQKQRARAIRMAINRVSSSRYQQTARKQAGSAFVMAPLRKLLANWSELRLRVYARWTNSAKDDEFLWDPPATLLASRYFTGNSSSSGQSARCSTVEKNSAASLATVGQVFGEIGRRRSDVTRWVTFVPAEKLRMNKLWTG</sequence>
<organism evidence="1 2">
    <name type="scientific">Melipona bicolor</name>
    <dbReference type="NCBI Taxonomy" id="60889"/>
    <lineage>
        <taxon>Eukaryota</taxon>
        <taxon>Metazoa</taxon>
        <taxon>Ecdysozoa</taxon>
        <taxon>Arthropoda</taxon>
        <taxon>Hexapoda</taxon>
        <taxon>Insecta</taxon>
        <taxon>Pterygota</taxon>
        <taxon>Neoptera</taxon>
        <taxon>Endopterygota</taxon>
        <taxon>Hymenoptera</taxon>
        <taxon>Apocrita</taxon>
        <taxon>Aculeata</taxon>
        <taxon>Apoidea</taxon>
        <taxon>Anthophila</taxon>
        <taxon>Apidae</taxon>
        <taxon>Melipona</taxon>
    </lineage>
</organism>
<name>A0AA40GDQ8_9HYME</name>
<dbReference type="Proteomes" id="UP001177670">
    <property type="component" value="Unassembled WGS sequence"/>
</dbReference>
<gene>
    <name evidence="1" type="ORF">K0M31_000426</name>
</gene>
<dbReference type="AlphaFoldDB" id="A0AA40GDQ8"/>
<reference evidence="1" key="1">
    <citation type="submission" date="2021-10" db="EMBL/GenBank/DDBJ databases">
        <title>Melipona bicolor Genome sequencing and assembly.</title>
        <authorList>
            <person name="Araujo N.S."/>
            <person name="Arias M.C."/>
        </authorList>
    </citation>
    <scope>NUCLEOTIDE SEQUENCE</scope>
    <source>
        <strain evidence="1">USP_2M_L1-L4_2017</strain>
        <tissue evidence="1">Whole body</tissue>
    </source>
</reference>
<accession>A0AA40GDQ8</accession>
<keyword evidence="2" id="KW-1185">Reference proteome</keyword>
<evidence type="ECO:0000313" key="1">
    <source>
        <dbReference type="EMBL" id="KAK1135854.1"/>
    </source>
</evidence>
<evidence type="ECO:0000313" key="2">
    <source>
        <dbReference type="Proteomes" id="UP001177670"/>
    </source>
</evidence>
<protein>
    <submittedName>
        <fullName evidence="1">Uncharacterized protein</fullName>
    </submittedName>
</protein>
<dbReference type="EMBL" id="JAHYIQ010000001">
    <property type="protein sequence ID" value="KAK1135854.1"/>
    <property type="molecule type" value="Genomic_DNA"/>
</dbReference>
<proteinExistence type="predicted"/>